<dbReference type="Pfam" id="PF05726">
    <property type="entry name" value="Pirin_C"/>
    <property type="match status" value="1"/>
</dbReference>
<dbReference type="InterPro" id="IPR003829">
    <property type="entry name" value="Pirin_N_dom"/>
</dbReference>
<feature type="non-terminal residue" evidence="7">
    <location>
        <position position="1"/>
    </location>
</feature>
<dbReference type="PANTHER" id="PTHR13903:SF8">
    <property type="entry name" value="PIRIN"/>
    <property type="match status" value="1"/>
</dbReference>
<feature type="binding site" evidence="2">
    <location>
        <position position="76"/>
    </location>
    <ligand>
        <name>Fe cation</name>
        <dbReference type="ChEBI" id="CHEBI:24875"/>
    </ligand>
</feature>
<feature type="binding site" evidence="2">
    <location>
        <position position="122"/>
    </location>
    <ligand>
        <name>Fe cation</name>
        <dbReference type="ChEBI" id="CHEBI:24875"/>
    </ligand>
</feature>
<evidence type="ECO:0000256" key="4">
    <source>
        <dbReference type="SAM" id="MobiDB-lite"/>
    </source>
</evidence>
<feature type="binding site" evidence="2">
    <location>
        <position position="120"/>
    </location>
    <ligand>
        <name>Fe cation</name>
        <dbReference type="ChEBI" id="CHEBI:24875"/>
    </ligand>
</feature>
<gene>
    <name evidence="7" type="ORF">MTAB308_3273</name>
</gene>
<dbReference type="InterPro" id="IPR014710">
    <property type="entry name" value="RmlC-like_jellyroll"/>
</dbReference>
<organism evidence="7 8">
    <name type="scientific">Mycobacterium terramassiliense</name>
    <dbReference type="NCBI Taxonomy" id="1841859"/>
    <lineage>
        <taxon>Bacteria</taxon>
        <taxon>Bacillati</taxon>
        <taxon>Actinomycetota</taxon>
        <taxon>Actinomycetes</taxon>
        <taxon>Mycobacteriales</taxon>
        <taxon>Mycobacteriaceae</taxon>
        <taxon>Mycobacterium</taxon>
    </lineage>
</organism>
<dbReference type="Proteomes" id="UP000241595">
    <property type="component" value="Unassembled WGS sequence"/>
</dbReference>
<evidence type="ECO:0000259" key="6">
    <source>
        <dbReference type="Pfam" id="PF05726"/>
    </source>
</evidence>
<protein>
    <submittedName>
        <fullName evidence="7">Redox-sensitive bicupin YhaK, pirin superfamily</fullName>
    </submittedName>
</protein>
<feature type="region of interest" description="Disordered" evidence="4">
    <location>
        <begin position="303"/>
        <end position="327"/>
    </location>
</feature>
<keyword evidence="2" id="KW-0479">Metal-binding</keyword>
<evidence type="ECO:0000259" key="5">
    <source>
        <dbReference type="Pfam" id="PF02678"/>
    </source>
</evidence>
<dbReference type="PANTHER" id="PTHR13903">
    <property type="entry name" value="PIRIN-RELATED"/>
    <property type="match status" value="1"/>
</dbReference>
<dbReference type="InterPro" id="IPR011051">
    <property type="entry name" value="RmlC_Cupin_sf"/>
</dbReference>
<evidence type="ECO:0000256" key="3">
    <source>
        <dbReference type="RuleBase" id="RU003457"/>
    </source>
</evidence>
<sequence length="327" mass="34642">VSNLETAPVEVACRASGAAGVEVLHPREVPLGGPRAIPVQRTLPQRQRSLVGAWCFIDHYGLAGGPGGARMDVPPHPHTGLQTVSWLFGGAVEHRDSAGVHALVRPGELNLMTAGAGISHSEVSIGSDAALHGVQLWVALPDSDRDTGRNFAHYVPPATPLPGAVARVFLGELAGSRSPVRTFTPLLGAQLDVEPNAAVDIAVDPAFEHGLLCDAGQVAMGGTNLAVADLGYQAPGNPIVHLRNLCDRPARVLVLGGTPFAEQLVMWWNFVGRSHDDIVGYRRLWEAGDDRFGAVPGYRGSVTRLPAPPLPTTRLRPRPIPENKEQA</sequence>
<feature type="domain" description="Pirin C-terminal" evidence="6">
    <location>
        <begin position="190"/>
        <end position="288"/>
    </location>
</feature>
<accession>A0A2U3NE16</accession>
<dbReference type="InterPro" id="IPR012093">
    <property type="entry name" value="Pirin"/>
</dbReference>
<dbReference type="AlphaFoldDB" id="A0A2U3NE16"/>
<dbReference type="InterPro" id="IPR008778">
    <property type="entry name" value="Pirin_C_dom"/>
</dbReference>
<evidence type="ECO:0000256" key="1">
    <source>
        <dbReference type="ARBA" id="ARBA00008416"/>
    </source>
</evidence>
<name>A0A2U3NE16_9MYCO</name>
<evidence type="ECO:0000313" key="8">
    <source>
        <dbReference type="Proteomes" id="UP000241595"/>
    </source>
</evidence>
<keyword evidence="8" id="KW-1185">Reference proteome</keyword>
<evidence type="ECO:0000256" key="2">
    <source>
        <dbReference type="PIRSR" id="PIRSR006232-1"/>
    </source>
</evidence>
<keyword evidence="2" id="KW-0408">Iron</keyword>
<comment type="cofactor">
    <cofactor evidence="2">
        <name>Fe cation</name>
        <dbReference type="ChEBI" id="CHEBI:24875"/>
    </cofactor>
    <text evidence="2">Binds 1 Fe cation per subunit.</text>
</comment>
<feature type="binding site" evidence="2">
    <location>
        <position position="78"/>
    </location>
    <ligand>
        <name>Fe cation</name>
        <dbReference type="ChEBI" id="CHEBI:24875"/>
    </ligand>
</feature>
<dbReference type="GO" id="GO:0046872">
    <property type="term" value="F:metal ion binding"/>
    <property type="evidence" value="ECO:0007669"/>
    <property type="project" value="UniProtKB-KW"/>
</dbReference>
<feature type="domain" description="Pirin N-terminal" evidence="5">
    <location>
        <begin position="39"/>
        <end position="138"/>
    </location>
</feature>
<dbReference type="STRING" id="1841859.GCA_900157385_03273"/>
<dbReference type="EMBL" id="FTRV01000013">
    <property type="protein sequence ID" value="SPM29781.1"/>
    <property type="molecule type" value="Genomic_DNA"/>
</dbReference>
<proteinExistence type="inferred from homology"/>
<dbReference type="Pfam" id="PF02678">
    <property type="entry name" value="Pirin"/>
    <property type="match status" value="1"/>
</dbReference>
<comment type="similarity">
    <text evidence="1 3">Belongs to the pirin family.</text>
</comment>
<dbReference type="PIRSF" id="PIRSF006232">
    <property type="entry name" value="Pirin"/>
    <property type="match status" value="1"/>
</dbReference>
<dbReference type="CDD" id="cd02909">
    <property type="entry name" value="cupin_pirin_N"/>
    <property type="match status" value="1"/>
</dbReference>
<reference evidence="7 8" key="1">
    <citation type="submission" date="2017-01" db="EMBL/GenBank/DDBJ databases">
        <authorList>
            <consortium name="Urmite Genomes"/>
        </authorList>
    </citation>
    <scope>NUCLEOTIDE SEQUENCE [LARGE SCALE GENOMIC DNA]</scope>
    <source>
        <strain evidence="7 8">AB308</strain>
    </source>
</reference>
<dbReference type="Gene3D" id="2.60.120.10">
    <property type="entry name" value="Jelly Rolls"/>
    <property type="match status" value="1"/>
</dbReference>
<evidence type="ECO:0000313" key="7">
    <source>
        <dbReference type="EMBL" id="SPM29781.1"/>
    </source>
</evidence>
<dbReference type="SUPFAM" id="SSF51182">
    <property type="entry name" value="RmlC-like cupins"/>
    <property type="match status" value="1"/>
</dbReference>